<sequence>MATLGIMDRLKASGYEDKIEQVQDVDGKNIVRVNGTEVVVSSATDKPKRSFWVAWMYIFDVSAPAGRGMISNQVMYSPAEKKLVRKLDSVLLTLCCLCFYIKWLDQNALNSAYWSGMREELEIKGNEYSLFGTFYNIGYMIFEIPSMMIISRPQFARYYVPTMETLWSVLTFTQSRLASVPQIYGTRFLLGFLETPAATGSIYLLTSWYRADEVFKRAGVWYVSSNCGAMFSGYLQAAAHKGLNGVHGMAGWRWLFIIDGCISLTIALAGFFLYPGLPTTQPRVWWLTEEERILAVARMQSQGTRQSSRIGKRMLKRVFTHWHFYVAVLTYVFFQCTSYVGGQMQAWLKKEADMNGTYSIEEINLIPTGVQGLAIVTGVLITSLVMIYPMWIVFSCVTAVLLFSNVCLRIWYIPLGLHFTCYYLLGLTSCVTPILFPWINMVMKDDNEARSFTTGAMMTIGWAFFSFYPITVFPILEAPQWTKGYTVNIVFIVCYWTLFLIGQYLWRREEQTRKFDINRPGESNGEDDLVKPEAMQVEVGDEKETKETRL</sequence>
<feature type="transmembrane region" description="Helical" evidence="8">
    <location>
        <begin position="419"/>
        <end position="439"/>
    </location>
</feature>
<feature type="region of interest" description="Disordered" evidence="7">
    <location>
        <begin position="517"/>
        <end position="550"/>
    </location>
</feature>
<keyword evidence="2" id="KW-0813">Transport</keyword>
<feature type="transmembrane region" description="Helical" evidence="8">
    <location>
        <begin position="485"/>
        <end position="506"/>
    </location>
</feature>
<reference evidence="9" key="1">
    <citation type="journal article" date="2020" name="Phytopathology">
        <title>Genome Sequence Resources of Colletotrichum truncatum, C. plurivorum, C. musicola, and C. sojae: Four Species Pathogenic to Soybean (Glycine max).</title>
        <authorList>
            <person name="Rogerio F."/>
            <person name="Boufleur T.R."/>
            <person name="Ciampi-Guillardi M."/>
            <person name="Sukno S.A."/>
            <person name="Thon M.R."/>
            <person name="Massola Junior N.S."/>
            <person name="Baroncelli R."/>
        </authorList>
    </citation>
    <scope>NUCLEOTIDE SEQUENCE</scope>
    <source>
        <strain evidence="9">LFN0074</strain>
    </source>
</reference>
<evidence type="ECO:0000256" key="1">
    <source>
        <dbReference type="ARBA" id="ARBA00004141"/>
    </source>
</evidence>
<evidence type="ECO:0000313" key="9">
    <source>
        <dbReference type="EMBL" id="KAF6825018.1"/>
    </source>
</evidence>
<comment type="similarity">
    <text evidence="6">Belongs to the major facilitator superfamily. Allantoate permease family.</text>
</comment>
<evidence type="ECO:0000256" key="3">
    <source>
        <dbReference type="ARBA" id="ARBA00022692"/>
    </source>
</evidence>
<dbReference type="PANTHER" id="PTHR43791:SF28">
    <property type="entry name" value="MAJOR FACILITATOR SUPERFAMILY (MFS) PROFILE DOMAIN-CONTAINING PROTEIN"/>
    <property type="match status" value="1"/>
</dbReference>
<dbReference type="PANTHER" id="PTHR43791">
    <property type="entry name" value="PERMEASE-RELATED"/>
    <property type="match status" value="1"/>
</dbReference>
<feature type="transmembrane region" description="Helical" evidence="8">
    <location>
        <begin position="254"/>
        <end position="277"/>
    </location>
</feature>
<feature type="compositionally biased region" description="Basic and acidic residues" evidence="7">
    <location>
        <begin position="540"/>
        <end position="550"/>
    </location>
</feature>
<keyword evidence="3 8" id="KW-0812">Transmembrane</keyword>
<dbReference type="SUPFAM" id="SSF103473">
    <property type="entry name" value="MFS general substrate transporter"/>
    <property type="match status" value="1"/>
</dbReference>
<gene>
    <name evidence="9" type="ORF">CMUS01_10002</name>
</gene>
<keyword evidence="10" id="KW-1185">Reference proteome</keyword>
<dbReference type="Pfam" id="PF07690">
    <property type="entry name" value="MFS_1"/>
    <property type="match status" value="1"/>
</dbReference>
<evidence type="ECO:0000313" key="10">
    <source>
        <dbReference type="Proteomes" id="UP000639643"/>
    </source>
</evidence>
<evidence type="ECO:0000256" key="4">
    <source>
        <dbReference type="ARBA" id="ARBA00022989"/>
    </source>
</evidence>
<dbReference type="OrthoDB" id="6132182at2759"/>
<feature type="transmembrane region" description="Helical" evidence="8">
    <location>
        <begin position="322"/>
        <end position="342"/>
    </location>
</feature>
<dbReference type="InterPro" id="IPR036259">
    <property type="entry name" value="MFS_trans_sf"/>
</dbReference>
<dbReference type="AlphaFoldDB" id="A0A8H6N9W7"/>
<dbReference type="Gene3D" id="1.20.1250.20">
    <property type="entry name" value="MFS general substrate transporter like domains"/>
    <property type="match status" value="1"/>
</dbReference>
<feature type="transmembrane region" description="Helical" evidence="8">
    <location>
        <begin position="363"/>
        <end position="385"/>
    </location>
</feature>
<comment type="caution">
    <text evidence="9">The sequence shown here is derived from an EMBL/GenBank/DDBJ whole genome shotgun (WGS) entry which is preliminary data.</text>
</comment>
<feature type="transmembrane region" description="Helical" evidence="8">
    <location>
        <begin position="391"/>
        <end position="412"/>
    </location>
</feature>
<dbReference type="FunFam" id="1.20.1250.20:FF:000065">
    <property type="entry name" value="Putative MFS pantothenate transporter"/>
    <property type="match status" value="1"/>
</dbReference>
<protein>
    <submittedName>
        <fullName evidence="9">Pantothenate transporter liz1-like protein 7</fullName>
    </submittedName>
</protein>
<dbReference type="InterPro" id="IPR011701">
    <property type="entry name" value="MFS"/>
</dbReference>
<accession>A0A8H6N9W7</accession>
<comment type="subcellular location">
    <subcellularLocation>
        <location evidence="1">Membrane</location>
        <topology evidence="1">Multi-pass membrane protein</topology>
    </subcellularLocation>
</comment>
<feature type="transmembrane region" description="Helical" evidence="8">
    <location>
        <begin position="451"/>
        <end position="473"/>
    </location>
</feature>
<organism evidence="9 10">
    <name type="scientific">Colletotrichum musicola</name>
    <dbReference type="NCBI Taxonomy" id="2175873"/>
    <lineage>
        <taxon>Eukaryota</taxon>
        <taxon>Fungi</taxon>
        <taxon>Dikarya</taxon>
        <taxon>Ascomycota</taxon>
        <taxon>Pezizomycotina</taxon>
        <taxon>Sordariomycetes</taxon>
        <taxon>Hypocreomycetidae</taxon>
        <taxon>Glomerellales</taxon>
        <taxon>Glomerellaceae</taxon>
        <taxon>Colletotrichum</taxon>
        <taxon>Colletotrichum orchidearum species complex</taxon>
    </lineage>
</organism>
<proteinExistence type="inferred from homology"/>
<evidence type="ECO:0000256" key="7">
    <source>
        <dbReference type="SAM" id="MobiDB-lite"/>
    </source>
</evidence>
<evidence type="ECO:0000256" key="2">
    <source>
        <dbReference type="ARBA" id="ARBA00022448"/>
    </source>
</evidence>
<name>A0A8H6N9W7_9PEZI</name>
<feature type="transmembrane region" description="Helical" evidence="8">
    <location>
        <begin position="128"/>
        <end position="150"/>
    </location>
</feature>
<evidence type="ECO:0000256" key="6">
    <source>
        <dbReference type="ARBA" id="ARBA00037968"/>
    </source>
</evidence>
<dbReference type="GO" id="GO:0016020">
    <property type="term" value="C:membrane"/>
    <property type="evidence" value="ECO:0007669"/>
    <property type="project" value="UniProtKB-SubCell"/>
</dbReference>
<dbReference type="GO" id="GO:0022857">
    <property type="term" value="F:transmembrane transporter activity"/>
    <property type="evidence" value="ECO:0007669"/>
    <property type="project" value="InterPro"/>
</dbReference>
<evidence type="ECO:0000256" key="8">
    <source>
        <dbReference type="SAM" id="Phobius"/>
    </source>
</evidence>
<keyword evidence="5 8" id="KW-0472">Membrane</keyword>
<keyword evidence="4 8" id="KW-1133">Transmembrane helix</keyword>
<evidence type="ECO:0000256" key="5">
    <source>
        <dbReference type="ARBA" id="ARBA00023136"/>
    </source>
</evidence>
<dbReference type="EMBL" id="WIGM01000445">
    <property type="protein sequence ID" value="KAF6825018.1"/>
    <property type="molecule type" value="Genomic_DNA"/>
</dbReference>
<dbReference type="Proteomes" id="UP000639643">
    <property type="component" value="Unassembled WGS sequence"/>
</dbReference>